<dbReference type="InterPro" id="IPR036397">
    <property type="entry name" value="RNaseH_sf"/>
</dbReference>
<evidence type="ECO:0000259" key="1">
    <source>
        <dbReference type="PROSITE" id="PS50994"/>
    </source>
</evidence>
<comment type="caution">
    <text evidence="2">The sequence shown here is derived from an EMBL/GenBank/DDBJ whole genome shotgun (WGS) entry which is preliminary data.</text>
</comment>
<proteinExistence type="predicted"/>
<dbReference type="EMBL" id="JBHUME010000008">
    <property type="protein sequence ID" value="MFD2613198.1"/>
    <property type="molecule type" value="Genomic_DNA"/>
</dbReference>
<sequence length="700" mass="82113">MARFSFSYGTKFLLDGMEHVVKRKEQKEVVVELLKYKETKSFTLTELEEALYEERLVFQDITGRSNKIKLDTRQLNDKERKVLKMKLDVLHPVIHGYYQKINLDMYLKSCREEKGYQVSKASFYNWKKVWDDYGDARYLVDLKPGPKIRHSEKEVMDSLEKILEDYLYTGEDVIYRNIYRLYKDSINKMNELRDADQKQVLRSFQTVWRILKEKRDWYRQNKAREGYVAAKLDRDGSRSMTEKPTRPLQRVELDWTPVDIYLVDPITLERKRPWLVYAIDVFSGEPLGFYITFEHPDTHAIKQCLLHCFLPKVYLKKLYPDVKNEWTAYGIPKELVIDNAPQNNSYELEEIFDFFGIEPLYPEIQAGHKKGTVERGQKTFNDIVHTLKGTSFSNIFKKKQYDSKGKACITLQAFYYIAHIIFVDIISHNWSHSRMGGTPHQIWEKAFSDDPSLIKELPFSKKEITLALCGGREQRKVQNQGIMLAETWYTSDELMKLRYRLKQNGDEDTKVVVRFDHSNVKKVYVEDPYDKSFIEAYLDSNRMSNFEKHYDVDTALPLPFQQMKAICLSEGRKRDSFDDTHVTEALIKIKEIQNDQHKDKRNKYKNTLAEEAIIVEGLSLKSINYEDLGLPDNGETLQYLGEISKGEGKKEQVLSEESIVDNTCAEMISEQHNDFIENIQSQFETDDDDLPVYGISRIGG</sequence>
<evidence type="ECO:0000313" key="2">
    <source>
        <dbReference type="EMBL" id="MFD2613198.1"/>
    </source>
</evidence>
<dbReference type="Proteomes" id="UP001597541">
    <property type="component" value="Unassembled WGS sequence"/>
</dbReference>
<evidence type="ECO:0000313" key="3">
    <source>
        <dbReference type="Proteomes" id="UP001597541"/>
    </source>
</evidence>
<feature type="domain" description="Integrase catalytic" evidence="1">
    <location>
        <begin position="243"/>
        <end position="447"/>
    </location>
</feature>
<name>A0ABW5PF40_9BACL</name>
<keyword evidence="3" id="KW-1185">Reference proteome</keyword>
<dbReference type="InterPro" id="IPR015378">
    <property type="entry name" value="Transposase-like_Mu_C"/>
</dbReference>
<organism evidence="2 3">
    <name type="scientific">Paenibacillus gansuensis</name>
    <dbReference type="NCBI Taxonomy" id="306542"/>
    <lineage>
        <taxon>Bacteria</taxon>
        <taxon>Bacillati</taxon>
        <taxon>Bacillota</taxon>
        <taxon>Bacilli</taxon>
        <taxon>Bacillales</taxon>
        <taxon>Paenibacillaceae</taxon>
        <taxon>Paenibacillus</taxon>
    </lineage>
</organism>
<dbReference type="InterPro" id="IPR001584">
    <property type="entry name" value="Integrase_cat-core"/>
</dbReference>
<accession>A0ABW5PF40</accession>
<dbReference type="RefSeq" id="WP_377603201.1">
    <property type="nucleotide sequence ID" value="NZ_JBHUME010000008.1"/>
</dbReference>
<dbReference type="Gene3D" id="3.30.420.10">
    <property type="entry name" value="Ribonuclease H-like superfamily/Ribonuclease H"/>
    <property type="match status" value="1"/>
</dbReference>
<reference evidence="3" key="1">
    <citation type="journal article" date="2019" name="Int. J. Syst. Evol. Microbiol.">
        <title>The Global Catalogue of Microorganisms (GCM) 10K type strain sequencing project: providing services to taxonomists for standard genome sequencing and annotation.</title>
        <authorList>
            <consortium name="The Broad Institute Genomics Platform"/>
            <consortium name="The Broad Institute Genome Sequencing Center for Infectious Disease"/>
            <person name="Wu L."/>
            <person name="Ma J."/>
        </authorList>
    </citation>
    <scope>NUCLEOTIDE SEQUENCE [LARGE SCALE GENOMIC DNA]</scope>
    <source>
        <strain evidence="3">KCTC 3950</strain>
    </source>
</reference>
<dbReference type="Pfam" id="PF09299">
    <property type="entry name" value="Mu-transpos_C"/>
    <property type="match status" value="1"/>
</dbReference>
<gene>
    <name evidence="2" type="ORF">ACFSUF_12260</name>
</gene>
<dbReference type="SUPFAM" id="SSF53098">
    <property type="entry name" value="Ribonuclease H-like"/>
    <property type="match status" value="1"/>
</dbReference>
<dbReference type="PROSITE" id="PS50994">
    <property type="entry name" value="INTEGRASE"/>
    <property type="match status" value="1"/>
</dbReference>
<dbReference type="InterPro" id="IPR012337">
    <property type="entry name" value="RNaseH-like_sf"/>
</dbReference>
<protein>
    <submittedName>
        <fullName evidence="2">Mu transposase C-terminal domain-containing protein</fullName>
    </submittedName>
</protein>